<dbReference type="Proteomes" id="UP000774326">
    <property type="component" value="Unassembled WGS sequence"/>
</dbReference>
<keyword evidence="3" id="KW-1185">Reference proteome</keyword>
<evidence type="ECO:0000313" key="3">
    <source>
        <dbReference type="Proteomes" id="UP000774326"/>
    </source>
</evidence>
<evidence type="ECO:0000313" key="2">
    <source>
        <dbReference type="EMBL" id="KAH3685729.1"/>
    </source>
</evidence>
<organism evidence="2 3">
    <name type="scientific">Wickerhamomyces pijperi</name>
    <name type="common">Yeast</name>
    <name type="synonym">Pichia pijperi</name>
    <dbReference type="NCBI Taxonomy" id="599730"/>
    <lineage>
        <taxon>Eukaryota</taxon>
        <taxon>Fungi</taxon>
        <taxon>Dikarya</taxon>
        <taxon>Ascomycota</taxon>
        <taxon>Saccharomycotina</taxon>
        <taxon>Saccharomycetes</taxon>
        <taxon>Phaffomycetales</taxon>
        <taxon>Wickerhamomycetaceae</taxon>
        <taxon>Wickerhamomyces</taxon>
    </lineage>
</organism>
<gene>
    <name evidence="2" type="ORF">WICPIJ_003297</name>
</gene>
<proteinExistence type="predicted"/>
<keyword evidence="1" id="KW-0472">Membrane</keyword>
<keyword evidence="1" id="KW-1133">Transmembrane helix</keyword>
<protein>
    <submittedName>
        <fullName evidence="2">Uncharacterized protein</fullName>
    </submittedName>
</protein>
<feature type="transmembrane region" description="Helical" evidence="1">
    <location>
        <begin position="21"/>
        <end position="39"/>
    </location>
</feature>
<keyword evidence="1" id="KW-0812">Transmembrane</keyword>
<dbReference type="EMBL" id="JAEUBG010001820">
    <property type="protein sequence ID" value="KAH3685729.1"/>
    <property type="molecule type" value="Genomic_DNA"/>
</dbReference>
<evidence type="ECO:0000256" key="1">
    <source>
        <dbReference type="SAM" id="Phobius"/>
    </source>
</evidence>
<comment type="caution">
    <text evidence="2">The sequence shown here is derived from an EMBL/GenBank/DDBJ whole genome shotgun (WGS) entry which is preliminary data.</text>
</comment>
<sequence>MTVASISELHSRHKQHLLNHAVSPYVLSYAVIVLLLLLFKSVQDTVANLNPISSQITQQPSSLQLLNEPKDQDQLLYNITSQLTTHESGFSDQIEYIRSSNIGMLNSYSQLIQSLSSRHNSQLDSISNFTNTTLSSTEDQINKDIDNSINAIDTFNTTVLAQVITVGSGIDVSSLDEINQGLDQIKDVISVVNDEIYQDFTNYQWEDKDIFNGTISSITAYDNFSIDLDFTDLNVWISTGMNLTLETVNSTSDTSSYSNATQTSSSSSSTVASFKKQYRVIIILIATISPVLFLLSLTCIHQRFKIIKPHIVNPSNESTDNNIILLARDRDIESTKARKWLVCCIGDESNLGYLITLGLTLIICLICLNSFQSCYSSSNSTTTVSTSNSTTLTQLSYHELQISVTQNQAKSSNIDTMISNYNNELSTYITNFNNHQVSIFQNLS</sequence>
<name>A0A9P8TP05_WICPI</name>
<reference evidence="2" key="1">
    <citation type="journal article" date="2021" name="Open Biol.">
        <title>Shared evolutionary footprints suggest mitochondrial oxidative damage underlies multiple complex I losses in fungi.</title>
        <authorList>
            <person name="Schikora-Tamarit M.A."/>
            <person name="Marcet-Houben M."/>
            <person name="Nosek J."/>
            <person name="Gabaldon T."/>
        </authorList>
    </citation>
    <scope>NUCLEOTIDE SEQUENCE</scope>
    <source>
        <strain evidence="2">CBS2887</strain>
    </source>
</reference>
<feature type="non-terminal residue" evidence="2">
    <location>
        <position position="444"/>
    </location>
</feature>
<accession>A0A9P8TP05</accession>
<feature type="transmembrane region" description="Helical" evidence="1">
    <location>
        <begin position="351"/>
        <end position="371"/>
    </location>
</feature>
<feature type="transmembrane region" description="Helical" evidence="1">
    <location>
        <begin position="278"/>
        <end position="300"/>
    </location>
</feature>
<reference evidence="2" key="2">
    <citation type="submission" date="2021-01" db="EMBL/GenBank/DDBJ databases">
        <authorList>
            <person name="Schikora-Tamarit M.A."/>
        </authorList>
    </citation>
    <scope>NUCLEOTIDE SEQUENCE</scope>
    <source>
        <strain evidence="2">CBS2887</strain>
    </source>
</reference>
<dbReference type="AlphaFoldDB" id="A0A9P8TP05"/>